<proteinExistence type="inferred from homology"/>
<protein>
    <submittedName>
        <fullName evidence="8">Uncharacterized protein</fullName>
    </submittedName>
</protein>
<dbReference type="EMBL" id="KB203274">
    <property type="protein sequence ID" value="ESO85413.1"/>
    <property type="molecule type" value="Genomic_DNA"/>
</dbReference>
<dbReference type="CTD" id="20248002"/>
<evidence type="ECO:0000256" key="2">
    <source>
        <dbReference type="ARBA" id="ARBA00022692"/>
    </source>
</evidence>
<keyword evidence="3 7" id="KW-1133">Transmembrane helix</keyword>
<accession>V3Z444</accession>
<dbReference type="KEGG" id="lgi:LOTGIDRAFT_229430"/>
<reference evidence="8 9" key="1">
    <citation type="journal article" date="2013" name="Nature">
        <title>Insights into bilaterian evolution from three spiralian genomes.</title>
        <authorList>
            <person name="Simakov O."/>
            <person name="Marletaz F."/>
            <person name="Cho S.J."/>
            <person name="Edsinger-Gonzales E."/>
            <person name="Havlak P."/>
            <person name="Hellsten U."/>
            <person name="Kuo D.H."/>
            <person name="Larsson T."/>
            <person name="Lv J."/>
            <person name="Arendt D."/>
            <person name="Savage R."/>
            <person name="Osoegawa K."/>
            <person name="de Jong P."/>
            <person name="Grimwood J."/>
            <person name="Chapman J.A."/>
            <person name="Shapiro H."/>
            <person name="Aerts A."/>
            <person name="Otillar R.P."/>
            <person name="Terry A.Y."/>
            <person name="Boore J.L."/>
            <person name="Grigoriev I.V."/>
            <person name="Lindberg D.R."/>
            <person name="Seaver E.C."/>
            <person name="Weisblat D.A."/>
            <person name="Putnam N.H."/>
            <person name="Rokhsar D.S."/>
        </authorList>
    </citation>
    <scope>NUCLEOTIDE SEQUENCE [LARGE SCALE GENOMIC DNA]</scope>
</reference>
<keyword evidence="9" id="KW-1185">Reference proteome</keyword>
<feature type="transmembrane region" description="Helical" evidence="7">
    <location>
        <begin position="188"/>
        <end position="212"/>
    </location>
</feature>
<sequence>MVVSVVLSLVVKTKRWSHNVLNVISVILAMCICLPLGYVTKHFDSSCILFSNVTAVVGLNETVNVNRLKTKWGDKEVCYFTTFMPVIVAIHCFIWTWFYFHMKQTIKDGGKEALVLLSMTVLYSIMCICMVISSSMITRGFNVFCANLEKYQKRKNGKTYECNEFEDLIWRIVNRKRPFYTFLHVSEISSWLLVISLAIQIGLASLRAFFLLTKPGEFVVLKEAEYGSSSEAQMDDETGSILFISPDTRVSNPEDQSYNSPNRDSYNFSSERNLLV</sequence>
<evidence type="ECO:0000313" key="8">
    <source>
        <dbReference type="EMBL" id="ESO85413.1"/>
    </source>
</evidence>
<evidence type="ECO:0000256" key="7">
    <source>
        <dbReference type="SAM" id="Phobius"/>
    </source>
</evidence>
<dbReference type="Proteomes" id="UP000030746">
    <property type="component" value="Unassembled WGS sequence"/>
</dbReference>
<dbReference type="RefSeq" id="XP_009063660.1">
    <property type="nucleotide sequence ID" value="XM_009065412.1"/>
</dbReference>
<comment type="similarity">
    <text evidence="5">Belongs to the TMEM179 family.</text>
</comment>
<feature type="transmembrane region" description="Helical" evidence="7">
    <location>
        <begin position="20"/>
        <end position="39"/>
    </location>
</feature>
<dbReference type="AlphaFoldDB" id="V3Z444"/>
<evidence type="ECO:0000256" key="1">
    <source>
        <dbReference type="ARBA" id="ARBA00004141"/>
    </source>
</evidence>
<dbReference type="HOGENOM" id="CLU_1009313_0_0_1"/>
<dbReference type="PANTHER" id="PTHR31872">
    <property type="entry name" value="TRANSMEMBRANE PROTEIN 179"/>
    <property type="match status" value="1"/>
</dbReference>
<organism evidence="8 9">
    <name type="scientific">Lottia gigantea</name>
    <name type="common">Giant owl limpet</name>
    <dbReference type="NCBI Taxonomy" id="225164"/>
    <lineage>
        <taxon>Eukaryota</taxon>
        <taxon>Metazoa</taxon>
        <taxon>Spiralia</taxon>
        <taxon>Lophotrochozoa</taxon>
        <taxon>Mollusca</taxon>
        <taxon>Gastropoda</taxon>
        <taxon>Patellogastropoda</taxon>
        <taxon>Lottioidea</taxon>
        <taxon>Lottiidae</taxon>
        <taxon>Lottia</taxon>
    </lineage>
</organism>
<comment type="subcellular location">
    <subcellularLocation>
        <location evidence="1">Membrane</location>
        <topology evidence="1">Multi-pass membrane protein</topology>
    </subcellularLocation>
</comment>
<feature type="region of interest" description="Disordered" evidence="6">
    <location>
        <begin position="245"/>
        <end position="276"/>
    </location>
</feature>
<dbReference type="PANTHER" id="PTHR31872:SF4">
    <property type="entry name" value="TRANSMEMBRANE PROTEIN 179"/>
    <property type="match status" value="1"/>
</dbReference>
<feature type="transmembrane region" description="Helical" evidence="7">
    <location>
        <begin position="83"/>
        <end position="101"/>
    </location>
</feature>
<keyword evidence="4 7" id="KW-0472">Membrane</keyword>
<feature type="compositionally biased region" description="Polar residues" evidence="6">
    <location>
        <begin position="248"/>
        <end position="276"/>
    </location>
</feature>
<dbReference type="InterPro" id="IPR059010">
    <property type="entry name" value="TMEM179-179B"/>
</dbReference>
<evidence type="ECO:0000256" key="5">
    <source>
        <dbReference type="ARBA" id="ARBA00093776"/>
    </source>
</evidence>
<dbReference type="InterPro" id="IPR029673">
    <property type="entry name" value="TMEM179"/>
</dbReference>
<evidence type="ECO:0000256" key="3">
    <source>
        <dbReference type="ARBA" id="ARBA00022989"/>
    </source>
</evidence>
<feature type="transmembrane region" description="Helical" evidence="7">
    <location>
        <begin position="113"/>
        <end position="133"/>
    </location>
</feature>
<evidence type="ECO:0000256" key="6">
    <source>
        <dbReference type="SAM" id="MobiDB-lite"/>
    </source>
</evidence>
<dbReference type="Pfam" id="PF26158">
    <property type="entry name" value="Claudin_TMEM179-179B"/>
    <property type="match status" value="1"/>
</dbReference>
<keyword evidence="2 7" id="KW-0812">Transmembrane</keyword>
<gene>
    <name evidence="8" type="ORF">LOTGIDRAFT_229430</name>
</gene>
<dbReference type="OrthoDB" id="6423876at2759"/>
<dbReference type="GeneID" id="20248002"/>
<name>V3Z444_LOTGI</name>
<dbReference type="OMA" id="MRISRWH"/>
<evidence type="ECO:0000313" key="9">
    <source>
        <dbReference type="Proteomes" id="UP000030746"/>
    </source>
</evidence>
<evidence type="ECO:0000256" key="4">
    <source>
        <dbReference type="ARBA" id="ARBA00023136"/>
    </source>
</evidence>